<dbReference type="Proteomes" id="UP000521943">
    <property type="component" value="Unassembled WGS sequence"/>
</dbReference>
<dbReference type="EMBL" id="JACGCI010000104">
    <property type="protein sequence ID" value="KAF6745579.1"/>
    <property type="molecule type" value="Genomic_DNA"/>
</dbReference>
<keyword evidence="2" id="KW-1185">Reference proteome</keyword>
<sequence length="329" mass="35890">MLHALPYELLDLICSFLTNHSDLHAAATACAFLHNVAIHILYKTISVRKHNLPMTTTLVSKPHLAQIVQDFKISAASDVAVPQSYFTSTLGLAISNMSSLVSLSLSLPSNQSCIALQTRLDATFPHLTRLQATIKSLDSHFFDFIGKAPNLASLVLDQVTQAPLLPPIPQSLLPKLASFSGSAHLAGTLIPGRPVSSISLTSGLLSETLVAVLAQSSAVVLSLDAVTDSSPLPILGTLRIAMPELVDLRLGTSFDFWDESFNATFLQTMKASLTAHTQLKSANIAGVVWKWNMIHNRRTLTSEPRIFHNELNDNDCEWAWPQTYDSYSY</sequence>
<protein>
    <recommendedName>
        <fullName evidence="3">F-box domain-containing protein</fullName>
    </recommendedName>
</protein>
<organism evidence="1 2">
    <name type="scientific">Ephemerocybe angulata</name>
    <dbReference type="NCBI Taxonomy" id="980116"/>
    <lineage>
        <taxon>Eukaryota</taxon>
        <taxon>Fungi</taxon>
        <taxon>Dikarya</taxon>
        <taxon>Basidiomycota</taxon>
        <taxon>Agaricomycotina</taxon>
        <taxon>Agaricomycetes</taxon>
        <taxon>Agaricomycetidae</taxon>
        <taxon>Agaricales</taxon>
        <taxon>Agaricineae</taxon>
        <taxon>Psathyrellaceae</taxon>
        <taxon>Ephemerocybe</taxon>
    </lineage>
</organism>
<reference evidence="1 2" key="1">
    <citation type="submission" date="2020-07" db="EMBL/GenBank/DDBJ databases">
        <title>Comparative genomics of pyrophilous fungi reveals a link between fire events and developmental genes.</title>
        <authorList>
            <consortium name="DOE Joint Genome Institute"/>
            <person name="Steindorff A.S."/>
            <person name="Carver A."/>
            <person name="Calhoun S."/>
            <person name="Stillman K."/>
            <person name="Liu H."/>
            <person name="Lipzen A."/>
            <person name="Pangilinan J."/>
            <person name="Labutti K."/>
            <person name="Bruns T.D."/>
            <person name="Grigoriev I.V."/>
        </authorList>
    </citation>
    <scope>NUCLEOTIDE SEQUENCE [LARGE SCALE GENOMIC DNA]</scope>
    <source>
        <strain evidence="1 2">CBS 144469</strain>
    </source>
</reference>
<dbReference type="OrthoDB" id="613763at2759"/>
<name>A0A8H6LXC3_9AGAR</name>
<proteinExistence type="predicted"/>
<accession>A0A8H6LXC3</accession>
<comment type="caution">
    <text evidence="1">The sequence shown here is derived from an EMBL/GenBank/DDBJ whole genome shotgun (WGS) entry which is preliminary data.</text>
</comment>
<evidence type="ECO:0000313" key="2">
    <source>
        <dbReference type="Proteomes" id="UP000521943"/>
    </source>
</evidence>
<gene>
    <name evidence="1" type="ORF">DFP72DRAFT_824224</name>
</gene>
<evidence type="ECO:0000313" key="1">
    <source>
        <dbReference type="EMBL" id="KAF6745579.1"/>
    </source>
</evidence>
<dbReference type="AlphaFoldDB" id="A0A8H6LXC3"/>
<evidence type="ECO:0008006" key="3">
    <source>
        <dbReference type="Google" id="ProtNLM"/>
    </source>
</evidence>